<dbReference type="InterPro" id="IPR039417">
    <property type="entry name" value="Peptidase_C1A_papain-like"/>
</dbReference>
<comment type="caution">
    <text evidence="3">The sequence shown here is derived from an EMBL/GenBank/DDBJ whole genome shotgun (WGS) entry which is preliminary data.</text>
</comment>
<dbReference type="GO" id="GO:0008234">
    <property type="term" value="F:cysteine-type peptidase activity"/>
    <property type="evidence" value="ECO:0007669"/>
    <property type="project" value="InterPro"/>
</dbReference>
<keyword evidence="4" id="KW-1185">Reference proteome</keyword>
<evidence type="ECO:0000259" key="2">
    <source>
        <dbReference type="SMART" id="SM00645"/>
    </source>
</evidence>
<gene>
    <name evidence="3" type="ORF">FY036_08485</name>
</gene>
<dbReference type="AlphaFoldDB" id="A0A5D4GXF3"/>
<dbReference type="PROSITE" id="PS00639">
    <property type="entry name" value="THIOL_PROTEASE_HIS"/>
    <property type="match status" value="1"/>
</dbReference>
<dbReference type="Gene3D" id="3.90.70.10">
    <property type="entry name" value="Cysteine proteinases"/>
    <property type="match status" value="1"/>
</dbReference>
<dbReference type="InterPro" id="IPR000668">
    <property type="entry name" value="Peptidase_C1A_C"/>
</dbReference>
<dbReference type="RefSeq" id="WP_148914288.1">
    <property type="nucleotide sequence ID" value="NZ_VSZS01000060.1"/>
</dbReference>
<dbReference type="CDD" id="cd02248">
    <property type="entry name" value="Peptidase_C1A"/>
    <property type="match status" value="1"/>
</dbReference>
<comment type="similarity">
    <text evidence="1">Belongs to the peptidase C1 family.</text>
</comment>
<dbReference type="SUPFAM" id="SSF54001">
    <property type="entry name" value="Cysteine proteinases"/>
    <property type="match status" value="1"/>
</dbReference>
<reference evidence="3 4" key="2">
    <citation type="submission" date="2019-09" db="EMBL/GenBank/DDBJ databases">
        <title>Mesorhizobium sp. MaA-C15 isolated from Microcystis aeruginosa.</title>
        <authorList>
            <person name="Jeong S.E."/>
            <person name="Jin H.M."/>
            <person name="Jeon C.O."/>
        </authorList>
    </citation>
    <scope>NUCLEOTIDE SEQUENCE [LARGE SCALE GENOMIC DNA]</scope>
    <source>
        <strain evidence="3 4">MaA-C15</strain>
    </source>
</reference>
<dbReference type="InterPro" id="IPR025660">
    <property type="entry name" value="Pept_his_AS"/>
</dbReference>
<proteinExistence type="inferred from homology"/>
<evidence type="ECO:0000313" key="4">
    <source>
        <dbReference type="Proteomes" id="UP000323258"/>
    </source>
</evidence>
<dbReference type="InterPro" id="IPR013128">
    <property type="entry name" value="Peptidase_C1A"/>
</dbReference>
<name>A0A5D4GXF3_9HYPH</name>
<dbReference type="Proteomes" id="UP000323258">
    <property type="component" value="Unassembled WGS sequence"/>
</dbReference>
<reference evidence="3 4" key="1">
    <citation type="submission" date="2019-08" db="EMBL/GenBank/DDBJ databases">
        <authorList>
            <person name="Seo Y.L."/>
        </authorList>
    </citation>
    <scope>NUCLEOTIDE SEQUENCE [LARGE SCALE GENOMIC DNA]</scope>
    <source>
        <strain evidence="3 4">MaA-C15</strain>
    </source>
</reference>
<dbReference type="EMBL" id="VSZS01000060">
    <property type="protein sequence ID" value="TYR33088.1"/>
    <property type="molecule type" value="Genomic_DNA"/>
</dbReference>
<dbReference type="OrthoDB" id="1491023at2"/>
<evidence type="ECO:0000313" key="3">
    <source>
        <dbReference type="EMBL" id="TYR33088.1"/>
    </source>
</evidence>
<dbReference type="InterPro" id="IPR038765">
    <property type="entry name" value="Papain-like_cys_pep_sf"/>
</dbReference>
<dbReference type="SMART" id="SM00645">
    <property type="entry name" value="Pept_C1"/>
    <property type="match status" value="1"/>
</dbReference>
<dbReference type="PANTHER" id="PTHR12411">
    <property type="entry name" value="CYSTEINE PROTEASE FAMILY C1-RELATED"/>
    <property type="match status" value="1"/>
</dbReference>
<accession>A0A5D4GXF3</accession>
<evidence type="ECO:0000256" key="1">
    <source>
        <dbReference type="ARBA" id="ARBA00008455"/>
    </source>
</evidence>
<organism evidence="3 4">
    <name type="scientific">Neoaquamicrobium microcysteis</name>
    <dbReference type="NCBI Taxonomy" id="2682781"/>
    <lineage>
        <taxon>Bacteria</taxon>
        <taxon>Pseudomonadati</taxon>
        <taxon>Pseudomonadota</taxon>
        <taxon>Alphaproteobacteria</taxon>
        <taxon>Hyphomicrobiales</taxon>
        <taxon>Phyllobacteriaceae</taxon>
        <taxon>Neoaquamicrobium</taxon>
    </lineage>
</organism>
<feature type="domain" description="Peptidase C1A papain C-terminal" evidence="2">
    <location>
        <begin position="72"/>
        <end position="289"/>
    </location>
</feature>
<sequence>MAEELNVSAIQTAVQQENLGWQAAPNPLTALSQEDRLKRLGLVVSQEEMARLKAEAVQLAAAEAGQFGTFTAPTAIDWRNKGGNWVTSVKDQGACGSCVSFCSCATIESAIRIKLNNPGFAVDLSEGFMQFCGGGSCGGWGLTSGLDYAKSTGVTDEACMPYTAGGGQNMNCAASRCSDWQNRLTKISSYAGHSSMQARKDAIAGKGPLLAGMAVYNDFFAYSSGVYVKTSSSTLAGYHCICIVGYDDNQQCWILKNSWGTGWGDGGYCRIRYNQADLLIDTSWAFYSVEVVISSQWYSNIAVSQVYSTPHSKNAWAYLQGIGWRKIHPNANDGVTNTLAIFANAVAKNKRVTVYADGDFIYQAYLL</sequence>
<protein>
    <recommendedName>
        <fullName evidence="2">Peptidase C1A papain C-terminal domain-containing protein</fullName>
    </recommendedName>
</protein>
<dbReference type="GO" id="GO:0006508">
    <property type="term" value="P:proteolysis"/>
    <property type="evidence" value="ECO:0007669"/>
    <property type="project" value="InterPro"/>
</dbReference>
<dbReference type="Pfam" id="PF00112">
    <property type="entry name" value="Peptidase_C1"/>
    <property type="match status" value="1"/>
</dbReference>